<keyword evidence="2" id="KW-1185">Reference proteome</keyword>
<evidence type="ECO:0000313" key="1">
    <source>
        <dbReference type="EMBL" id="MCF3939320.1"/>
    </source>
</evidence>
<dbReference type="EMBL" id="JAKGCU010000011">
    <property type="protein sequence ID" value="MCF3939320.1"/>
    <property type="molecule type" value="Genomic_DNA"/>
</dbReference>
<proteinExistence type="predicted"/>
<protein>
    <recommendedName>
        <fullName evidence="3">Transposase</fullName>
    </recommendedName>
</protein>
<comment type="caution">
    <text evidence="1">The sequence shown here is derived from an EMBL/GenBank/DDBJ whole genome shotgun (WGS) entry which is preliminary data.</text>
</comment>
<gene>
    <name evidence="1" type="ORF">L1892_13145</name>
</gene>
<sequence>MTWARNNPIIGNQEERPVAAGFAVEVVMCRLLVSAKSLVSAHPATGG</sequence>
<accession>A0ABS9DJE1</accession>
<organism evidence="1 2">
    <name type="scientific">Gordonia tangerina</name>
    <dbReference type="NCBI Taxonomy" id="2911060"/>
    <lineage>
        <taxon>Bacteria</taxon>
        <taxon>Bacillati</taxon>
        <taxon>Actinomycetota</taxon>
        <taxon>Actinomycetes</taxon>
        <taxon>Mycobacteriales</taxon>
        <taxon>Gordoniaceae</taxon>
        <taxon>Gordonia</taxon>
    </lineage>
</organism>
<dbReference type="RefSeq" id="WP_235724054.1">
    <property type="nucleotide sequence ID" value="NZ_JAKGCU010000011.1"/>
</dbReference>
<name>A0ABS9DJE1_9ACTN</name>
<evidence type="ECO:0008006" key="3">
    <source>
        <dbReference type="Google" id="ProtNLM"/>
    </source>
</evidence>
<evidence type="ECO:0000313" key="2">
    <source>
        <dbReference type="Proteomes" id="UP001108089"/>
    </source>
</evidence>
<dbReference type="Proteomes" id="UP001108089">
    <property type="component" value="Unassembled WGS sequence"/>
</dbReference>
<reference evidence="1" key="1">
    <citation type="submission" date="2022-01" db="EMBL/GenBank/DDBJ databases">
        <title>Gordonia xiamenensis sp. nov., isolated from surface seawater in Xiamen.</title>
        <authorList>
            <person name="He Y.F."/>
        </authorList>
    </citation>
    <scope>NUCLEOTIDE SEQUENCE</scope>
    <source>
        <strain evidence="1">GW1C4-4</strain>
    </source>
</reference>